<accession>A0A0G1HYV5</accession>
<organism evidence="1 2">
    <name type="scientific">Candidatus Nomurabacteria bacterium GW2011_GWF2_43_8</name>
    <dbReference type="NCBI Taxonomy" id="1618779"/>
    <lineage>
        <taxon>Bacteria</taxon>
        <taxon>Candidatus Nomuraibacteriota</taxon>
    </lineage>
</organism>
<dbReference type="AlphaFoldDB" id="A0A0G1HYV5"/>
<reference evidence="1 2" key="1">
    <citation type="journal article" date="2015" name="Nature">
        <title>rRNA introns, odd ribosomes, and small enigmatic genomes across a large radiation of phyla.</title>
        <authorList>
            <person name="Brown C.T."/>
            <person name="Hug L.A."/>
            <person name="Thomas B.C."/>
            <person name="Sharon I."/>
            <person name="Castelle C.J."/>
            <person name="Singh A."/>
            <person name="Wilkins M.J."/>
            <person name="Williams K.H."/>
            <person name="Banfield J.F."/>
        </authorList>
    </citation>
    <scope>NUCLEOTIDE SEQUENCE [LARGE SCALE GENOMIC DNA]</scope>
</reference>
<gene>
    <name evidence="1" type="ORF">UW07_C0007G0001</name>
</gene>
<protein>
    <submittedName>
        <fullName evidence="1">Uncharacterized protein</fullName>
    </submittedName>
</protein>
<sequence>MSLDNVFDVVYNIKDFFKKRKSSRFYIEKKFFKNDKTSVLKIIISPRGDSVPPTDKILFRRLCKKGYSCLYYCISGSVLSPDVSETIRYFNLVKDKIRSDIVELKTRHNFEKIDIISSSLGAVSVCLVANNNEDIDNIF</sequence>
<feature type="non-terminal residue" evidence="1">
    <location>
        <position position="139"/>
    </location>
</feature>
<name>A0A0G1HYV5_9BACT</name>
<dbReference type="Proteomes" id="UP000033831">
    <property type="component" value="Unassembled WGS sequence"/>
</dbReference>
<comment type="caution">
    <text evidence="1">The sequence shown here is derived from an EMBL/GenBank/DDBJ whole genome shotgun (WGS) entry which is preliminary data.</text>
</comment>
<evidence type="ECO:0000313" key="2">
    <source>
        <dbReference type="Proteomes" id="UP000033831"/>
    </source>
</evidence>
<proteinExistence type="predicted"/>
<dbReference type="EMBL" id="LCGX01000007">
    <property type="protein sequence ID" value="KKT24822.1"/>
    <property type="molecule type" value="Genomic_DNA"/>
</dbReference>
<evidence type="ECO:0000313" key="1">
    <source>
        <dbReference type="EMBL" id="KKT24822.1"/>
    </source>
</evidence>